<comment type="caution">
    <text evidence="6">The sequence shown here is derived from an EMBL/GenBank/DDBJ whole genome shotgun (WGS) entry which is preliminary data.</text>
</comment>
<evidence type="ECO:0000256" key="1">
    <source>
        <dbReference type="ARBA" id="ARBA00022617"/>
    </source>
</evidence>
<feature type="binding site" evidence="4">
    <location>
        <position position="188"/>
    </location>
    <ligand>
        <name>heme b</name>
        <dbReference type="ChEBI" id="CHEBI:60344"/>
    </ligand>
</feature>
<dbReference type="PANTHER" id="PTHR10720">
    <property type="entry name" value="HEME OXYGENASE"/>
    <property type="match status" value="1"/>
</dbReference>
<dbReference type="GO" id="GO:0006979">
    <property type="term" value="P:response to oxidative stress"/>
    <property type="evidence" value="ECO:0007669"/>
    <property type="project" value="TreeGrafter"/>
</dbReference>
<dbReference type="GO" id="GO:0004392">
    <property type="term" value="F:heme oxygenase (decyclizing) activity"/>
    <property type="evidence" value="ECO:0007669"/>
    <property type="project" value="UniProtKB-EC"/>
</dbReference>
<feature type="binding site" evidence="4">
    <location>
        <position position="21"/>
    </location>
    <ligand>
        <name>heme b</name>
        <dbReference type="ChEBI" id="CHEBI:60344"/>
    </ligand>
</feature>
<dbReference type="EC" id="1.14.14.18" evidence="6"/>
<evidence type="ECO:0000313" key="7">
    <source>
        <dbReference type="Proteomes" id="UP000419743"/>
    </source>
</evidence>
<keyword evidence="7" id="KW-1185">Reference proteome</keyword>
<feature type="binding site" description="axial binding residue" evidence="5">
    <location>
        <position position="28"/>
    </location>
    <ligand>
        <name>heme b</name>
        <dbReference type="ChEBI" id="CHEBI:60344"/>
    </ligand>
    <ligandPart>
        <name>Fe</name>
        <dbReference type="ChEBI" id="CHEBI:18248"/>
    </ligandPart>
</feature>
<dbReference type="GO" id="GO:0046872">
    <property type="term" value="F:metal ion binding"/>
    <property type="evidence" value="ECO:0007669"/>
    <property type="project" value="UniProtKB-KW"/>
</dbReference>
<dbReference type="Proteomes" id="UP000419743">
    <property type="component" value="Unassembled WGS sequence"/>
</dbReference>
<evidence type="ECO:0000313" key="6">
    <source>
        <dbReference type="EMBL" id="VZO35271.1"/>
    </source>
</evidence>
<sequence>MTLSPTQPATDLDEPASLLLRSATRDVHERAESTGFVQNLMGGHLDVRAFAALVTQHAAIYAALEAAGDRIRRNPAGAGLVFDELRRGDALATDLAALAAMIGMIGPDPRDPITVLPQTLHYVDRLNEIGDDVVAYLAHAYTRYLGDLSGGQVIKRMMQRHYGLAEDGLAFYTFERIEKIPPFKERYRAAMDALPLTGADRERLVAEARLAFDLNAAVFDGLGRLHPAGERTAE</sequence>
<dbReference type="Pfam" id="PF01126">
    <property type="entry name" value="Heme_oxygenase"/>
    <property type="match status" value="1"/>
</dbReference>
<dbReference type="PANTHER" id="PTHR10720:SF0">
    <property type="entry name" value="HEME OXYGENASE"/>
    <property type="match status" value="1"/>
</dbReference>
<dbReference type="GO" id="GO:0020037">
    <property type="term" value="F:heme binding"/>
    <property type="evidence" value="ECO:0007669"/>
    <property type="project" value="TreeGrafter"/>
</dbReference>
<keyword evidence="1 4" id="KW-0349">Heme</keyword>
<keyword evidence="6" id="KW-0560">Oxidoreductase</keyword>
<dbReference type="RefSeq" id="WP_156739048.1">
    <property type="nucleotide sequence ID" value="NZ_CACRYJ010000006.1"/>
</dbReference>
<dbReference type="GO" id="GO:0006788">
    <property type="term" value="P:heme oxidation"/>
    <property type="evidence" value="ECO:0007669"/>
    <property type="project" value="InterPro"/>
</dbReference>
<dbReference type="InterPro" id="IPR002051">
    <property type="entry name" value="Haem_Oase"/>
</dbReference>
<dbReference type="Gene3D" id="1.20.910.10">
    <property type="entry name" value="Heme oxygenase-like"/>
    <property type="match status" value="1"/>
</dbReference>
<protein>
    <submittedName>
        <fullName evidence="6">Heme oxygenase</fullName>
        <ecNumber evidence="6">1.14.14.18</ecNumber>
    </submittedName>
</protein>
<keyword evidence="3 5" id="KW-0408">Iron</keyword>
<dbReference type="GO" id="GO:0042167">
    <property type="term" value="P:heme catabolic process"/>
    <property type="evidence" value="ECO:0007669"/>
    <property type="project" value="TreeGrafter"/>
</dbReference>
<organism evidence="6 7">
    <name type="scientific">Occultella aeris</name>
    <dbReference type="NCBI Taxonomy" id="2761496"/>
    <lineage>
        <taxon>Bacteria</taxon>
        <taxon>Bacillati</taxon>
        <taxon>Actinomycetota</taxon>
        <taxon>Actinomycetes</taxon>
        <taxon>Micrococcales</taxon>
        <taxon>Ruaniaceae</taxon>
        <taxon>Occultella</taxon>
    </lineage>
</organism>
<evidence type="ECO:0000256" key="4">
    <source>
        <dbReference type="PIRSR" id="PIRSR000343-1"/>
    </source>
</evidence>
<dbReference type="CDD" id="cd19165">
    <property type="entry name" value="HemeO"/>
    <property type="match status" value="1"/>
</dbReference>
<proteinExistence type="predicted"/>
<dbReference type="SUPFAM" id="SSF48613">
    <property type="entry name" value="Heme oxygenase-like"/>
    <property type="match status" value="1"/>
</dbReference>
<keyword evidence="2 5" id="KW-0479">Metal-binding</keyword>
<dbReference type="PIRSF" id="PIRSF000343">
    <property type="entry name" value="Haem_Oase"/>
    <property type="match status" value="1"/>
</dbReference>
<evidence type="ECO:0000256" key="5">
    <source>
        <dbReference type="PIRSR" id="PIRSR000343-2"/>
    </source>
</evidence>
<evidence type="ECO:0000256" key="3">
    <source>
        <dbReference type="ARBA" id="ARBA00023004"/>
    </source>
</evidence>
<gene>
    <name evidence="6" type="primary">hmuO</name>
    <name evidence="6" type="ORF">HALOF300_00496</name>
</gene>
<dbReference type="AlphaFoldDB" id="A0A7M4DEF6"/>
<name>A0A7M4DEF6_9MICO</name>
<dbReference type="PRINTS" id="PR00088">
    <property type="entry name" value="HAEMOXYGNASE"/>
</dbReference>
<evidence type="ECO:0000256" key="2">
    <source>
        <dbReference type="ARBA" id="ARBA00022723"/>
    </source>
</evidence>
<reference evidence="6 7" key="1">
    <citation type="submission" date="2019-11" db="EMBL/GenBank/DDBJ databases">
        <authorList>
            <person name="Criscuolo A."/>
        </authorList>
    </citation>
    <scope>NUCLEOTIDE SEQUENCE [LARGE SCALE GENOMIC DNA]</scope>
    <source>
        <strain evidence="6">CIP111667</strain>
    </source>
</reference>
<dbReference type="InterPro" id="IPR016053">
    <property type="entry name" value="Haem_Oase-like"/>
</dbReference>
<dbReference type="EMBL" id="CACRYJ010000006">
    <property type="protein sequence ID" value="VZO35271.1"/>
    <property type="molecule type" value="Genomic_DNA"/>
</dbReference>
<feature type="binding site" evidence="4">
    <location>
        <position position="141"/>
    </location>
    <ligand>
        <name>heme b</name>
        <dbReference type="ChEBI" id="CHEBI:60344"/>
    </ligand>
</feature>
<dbReference type="InterPro" id="IPR016084">
    <property type="entry name" value="Haem_Oase-like_multi-hlx"/>
</dbReference>
<accession>A0A7M4DEF6</accession>